<gene>
    <name evidence="2" type="ORF">GCM10009846_08730</name>
</gene>
<feature type="compositionally biased region" description="Basic and acidic residues" evidence="1">
    <location>
        <begin position="40"/>
        <end position="50"/>
    </location>
</feature>
<evidence type="ECO:0000256" key="1">
    <source>
        <dbReference type="SAM" id="MobiDB-lite"/>
    </source>
</evidence>
<sequence length="50" mass="5654">MTAIVMTQTMGVTCMEMLQGLVCVSDTKVSSAPHRRRRRGTDDPERKRSE</sequence>
<name>A0ABP5MDW6_9MICO</name>
<feature type="region of interest" description="Disordered" evidence="1">
    <location>
        <begin position="27"/>
        <end position="50"/>
    </location>
</feature>
<keyword evidence="3" id="KW-1185">Reference proteome</keyword>
<protein>
    <submittedName>
        <fullName evidence="2">Uncharacterized protein</fullName>
    </submittedName>
</protein>
<dbReference type="EMBL" id="BAAAQT010000005">
    <property type="protein sequence ID" value="GAA2172107.1"/>
    <property type="molecule type" value="Genomic_DNA"/>
</dbReference>
<reference evidence="3" key="1">
    <citation type="journal article" date="2019" name="Int. J. Syst. Evol. Microbiol.">
        <title>The Global Catalogue of Microorganisms (GCM) 10K type strain sequencing project: providing services to taxonomists for standard genome sequencing and annotation.</title>
        <authorList>
            <consortium name="The Broad Institute Genomics Platform"/>
            <consortium name="The Broad Institute Genome Sequencing Center for Infectious Disease"/>
            <person name="Wu L."/>
            <person name="Ma J."/>
        </authorList>
    </citation>
    <scope>NUCLEOTIDE SEQUENCE [LARGE SCALE GENOMIC DNA]</scope>
    <source>
        <strain evidence="3">JCM 16026</strain>
    </source>
</reference>
<organism evidence="2 3">
    <name type="scientific">Agrococcus versicolor</name>
    <dbReference type="NCBI Taxonomy" id="501482"/>
    <lineage>
        <taxon>Bacteria</taxon>
        <taxon>Bacillati</taxon>
        <taxon>Actinomycetota</taxon>
        <taxon>Actinomycetes</taxon>
        <taxon>Micrococcales</taxon>
        <taxon>Microbacteriaceae</taxon>
        <taxon>Agrococcus</taxon>
    </lineage>
</organism>
<evidence type="ECO:0000313" key="3">
    <source>
        <dbReference type="Proteomes" id="UP001501599"/>
    </source>
</evidence>
<dbReference type="Proteomes" id="UP001501599">
    <property type="component" value="Unassembled WGS sequence"/>
</dbReference>
<proteinExistence type="predicted"/>
<evidence type="ECO:0000313" key="2">
    <source>
        <dbReference type="EMBL" id="GAA2172107.1"/>
    </source>
</evidence>
<accession>A0ABP5MDW6</accession>
<comment type="caution">
    <text evidence="2">The sequence shown here is derived from an EMBL/GenBank/DDBJ whole genome shotgun (WGS) entry which is preliminary data.</text>
</comment>